<dbReference type="InterPro" id="IPR057326">
    <property type="entry name" value="KR_dom"/>
</dbReference>
<feature type="domain" description="Ketoreductase" evidence="4">
    <location>
        <begin position="7"/>
        <end position="205"/>
    </location>
</feature>
<evidence type="ECO:0000313" key="6">
    <source>
        <dbReference type="Proteomes" id="UP000320244"/>
    </source>
</evidence>
<dbReference type="OrthoDB" id="9808187at2"/>
<dbReference type="Proteomes" id="UP000320244">
    <property type="component" value="Unassembled WGS sequence"/>
</dbReference>
<dbReference type="InterPro" id="IPR020904">
    <property type="entry name" value="Sc_DH/Rdtase_CS"/>
</dbReference>
<dbReference type="InterPro" id="IPR036291">
    <property type="entry name" value="NAD(P)-bd_dom_sf"/>
</dbReference>
<dbReference type="EMBL" id="VCQV01000023">
    <property type="protein sequence ID" value="TWP34939.1"/>
    <property type="molecule type" value="Genomic_DNA"/>
</dbReference>
<proteinExistence type="inferred from homology"/>
<name>A0A563DXT7_9MICO</name>
<dbReference type="PRINTS" id="PR00080">
    <property type="entry name" value="SDRFAMILY"/>
</dbReference>
<comment type="caution">
    <text evidence="5">The sequence shown here is derived from an EMBL/GenBank/DDBJ whole genome shotgun (WGS) entry which is preliminary data.</text>
</comment>
<dbReference type="PROSITE" id="PS00061">
    <property type="entry name" value="ADH_SHORT"/>
    <property type="match status" value="1"/>
</dbReference>
<keyword evidence="6" id="KW-1185">Reference proteome</keyword>
<evidence type="ECO:0000256" key="2">
    <source>
        <dbReference type="ARBA" id="ARBA00023002"/>
    </source>
</evidence>
<dbReference type="RefSeq" id="WP_146318040.1">
    <property type="nucleotide sequence ID" value="NZ_VCQV01000023.1"/>
</dbReference>
<accession>A0A563DXT7</accession>
<dbReference type="PRINTS" id="PR00081">
    <property type="entry name" value="GDHRDH"/>
</dbReference>
<gene>
    <name evidence="5" type="ORF">FGL98_15440</name>
</gene>
<evidence type="ECO:0000259" key="4">
    <source>
        <dbReference type="SMART" id="SM00822"/>
    </source>
</evidence>
<sequence>MVNMDGRVCLITGAGNGLGFEYAKSMAALGAHVIINDLGGASDGTGSDTSAAHQAAKKLQAEGWKASANTADVADETQAEAMIAEAFELTGHLDVLVCNAGILRDRMVFNMSPQDWDLVQRVHLRGHFLPLHFAAKRWRATFKSTGEAKPASVVLTSSRSGLYSSAGQINYAAAKAGIASMATVASRELERYGVRVNAIAPMAKTRMTEGSFGEIKATRWGPSNVAPIVTYLASDESADVSGQTFIAGGGRIEWMRTWTPQGAIEAPSEAALTLEDVIAGRDQLFGGRPTTPAAFPTATWD</sequence>
<dbReference type="SUPFAM" id="SSF51735">
    <property type="entry name" value="NAD(P)-binding Rossmann-fold domains"/>
    <property type="match status" value="1"/>
</dbReference>
<dbReference type="PANTHER" id="PTHR45024:SF2">
    <property type="entry name" value="SCP2 DOMAIN-CONTAINING PROTEIN"/>
    <property type="match status" value="1"/>
</dbReference>
<evidence type="ECO:0000256" key="3">
    <source>
        <dbReference type="RuleBase" id="RU000363"/>
    </source>
</evidence>
<evidence type="ECO:0000313" key="5">
    <source>
        <dbReference type="EMBL" id="TWP34939.1"/>
    </source>
</evidence>
<dbReference type="Pfam" id="PF00106">
    <property type="entry name" value="adh_short"/>
    <property type="match status" value="1"/>
</dbReference>
<evidence type="ECO:0000256" key="1">
    <source>
        <dbReference type="ARBA" id="ARBA00006484"/>
    </source>
</evidence>
<keyword evidence="2" id="KW-0560">Oxidoreductase</keyword>
<dbReference type="PANTHER" id="PTHR45024">
    <property type="entry name" value="DEHYDROGENASES, SHORT CHAIN"/>
    <property type="match status" value="1"/>
</dbReference>
<dbReference type="AlphaFoldDB" id="A0A563DXT7"/>
<dbReference type="Gene3D" id="3.40.50.720">
    <property type="entry name" value="NAD(P)-binding Rossmann-like Domain"/>
    <property type="match status" value="1"/>
</dbReference>
<dbReference type="GO" id="GO:0016491">
    <property type="term" value="F:oxidoreductase activity"/>
    <property type="evidence" value="ECO:0007669"/>
    <property type="project" value="UniProtKB-KW"/>
</dbReference>
<dbReference type="InterPro" id="IPR051687">
    <property type="entry name" value="Peroxisomal_Beta-Oxidation"/>
</dbReference>
<protein>
    <submittedName>
        <fullName evidence="5">SDR family NAD(P)-dependent oxidoreductase</fullName>
    </submittedName>
</protein>
<organism evidence="5 6">
    <name type="scientific">Leekyejoonella antrihumi</name>
    <dbReference type="NCBI Taxonomy" id="1660198"/>
    <lineage>
        <taxon>Bacteria</taxon>
        <taxon>Bacillati</taxon>
        <taxon>Actinomycetota</taxon>
        <taxon>Actinomycetes</taxon>
        <taxon>Micrococcales</taxon>
        <taxon>Dermacoccaceae</taxon>
        <taxon>Leekyejoonella</taxon>
    </lineage>
</organism>
<dbReference type="SMART" id="SM00822">
    <property type="entry name" value="PKS_KR"/>
    <property type="match status" value="1"/>
</dbReference>
<comment type="similarity">
    <text evidence="1 3">Belongs to the short-chain dehydrogenases/reductases (SDR) family.</text>
</comment>
<reference evidence="5 6" key="1">
    <citation type="submission" date="2019-05" db="EMBL/GenBank/DDBJ databases">
        <authorList>
            <person name="Lee S.D."/>
        </authorList>
    </citation>
    <scope>NUCLEOTIDE SEQUENCE [LARGE SCALE GENOMIC DNA]</scope>
    <source>
        <strain evidence="5 6">C5-26</strain>
    </source>
</reference>
<reference evidence="5 6" key="2">
    <citation type="submission" date="2019-08" db="EMBL/GenBank/DDBJ databases">
        <title>Jejuicoccus antrihumi gen. nov., sp. nov., a new member of the family Dermacoccaceae isolated from a cave.</title>
        <authorList>
            <person name="Schumann P."/>
            <person name="Kim I.S."/>
        </authorList>
    </citation>
    <scope>NUCLEOTIDE SEQUENCE [LARGE SCALE GENOMIC DNA]</scope>
    <source>
        <strain evidence="5 6">C5-26</strain>
    </source>
</reference>
<dbReference type="InterPro" id="IPR002347">
    <property type="entry name" value="SDR_fam"/>
</dbReference>